<dbReference type="GeneID" id="111475933"/>
<protein>
    <submittedName>
        <fullName evidence="2">Uncharacterized protein LOC111475933</fullName>
    </submittedName>
</protein>
<dbReference type="OrthoDB" id="1740642at2759"/>
<proteinExistence type="predicted"/>
<name>A0A6J1IF06_CUCMA</name>
<keyword evidence="1" id="KW-1185">Reference proteome</keyword>
<dbReference type="PANTHER" id="PTHR11439:SF517">
    <property type="entry name" value="CYSTEINE-RICH RLK (RECEPTOR-LIKE PROTEIN KINASE) 8"/>
    <property type="match status" value="1"/>
</dbReference>
<reference evidence="2" key="1">
    <citation type="submission" date="2025-08" db="UniProtKB">
        <authorList>
            <consortium name="RefSeq"/>
        </authorList>
    </citation>
    <scope>IDENTIFICATION</scope>
    <source>
        <tissue evidence="2">Young leaves</tissue>
    </source>
</reference>
<dbReference type="PANTHER" id="PTHR11439">
    <property type="entry name" value="GAG-POL-RELATED RETROTRANSPOSON"/>
    <property type="match status" value="1"/>
</dbReference>
<accession>A0A6J1IF06</accession>
<evidence type="ECO:0000313" key="1">
    <source>
        <dbReference type="Proteomes" id="UP000504608"/>
    </source>
</evidence>
<dbReference type="Proteomes" id="UP000504608">
    <property type="component" value="Unplaced"/>
</dbReference>
<dbReference type="RefSeq" id="XP_022975731.1">
    <property type="nucleotide sequence ID" value="XM_023119963.1"/>
</dbReference>
<sequence>MTDLGLMRYFLGVEVTQTLAGNFICQKKCAQELLERFKLDERTFGTPSELGLKLHKDIDGREVDNRYFKQIVGSLMYLTSTRPDIMYAVSMISRYMEHPTEKHLNVARRILRYVKGTSDLGVFYKKGDDPKMELFAGLQRSNLLLHSQRQKQNLWQNQHARAKQFG</sequence>
<evidence type="ECO:0000313" key="2">
    <source>
        <dbReference type="RefSeq" id="XP_022975731.1"/>
    </source>
</evidence>
<gene>
    <name evidence="2" type="primary">LOC111475933</name>
</gene>
<organism evidence="1 2">
    <name type="scientific">Cucurbita maxima</name>
    <name type="common">Pumpkin</name>
    <name type="synonym">Winter squash</name>
    <dbReference type="NCBI Taxonomy" id="3661"/>
    <lineage>
        <taxon>Eukaryota</taxon>
        <taxon>Viridiplantae</taxon>
        <taxon>Streptophyta</taxon>
        <taxon>Embryophyta</taxon>
        <taxon>Tracheophyta</taxon>
        <taxon>Spermatophyta</taxon>
        <taxon>Magnoliopsida</taxon>
        <taxon>eudicotyledons</taxon>
        <taxon>Gunneridae</taxon>
        <taxon>Pentapetalae</taxon>
        <taxon>rosids</taxon>
        <taxon>fabids</taxon>
        <taxon>Cucurbitales</taxon>
        <taxon>Cucurbitaceae</taxon>
        <taxon>Cucurbiteae</taxon>
        <taxon>Cucurbita</taxon>
    </lineage>
</organism>
<dbReference type="KEGG" id="cmax:111475933"/>
<dbReference type="AlphaFoldDB" id="A0A6J1IF06"/>